<dbReference type="OrthoDB" id="428177at2759"/>
<dbReference type="PANTHER" id="PTHR31451">
    <property type="match status" value="1"/>
</dbReference>
<keyword evidence="7 9" id="KW-0378">Hydrolase</keyword>
<dbReference type="EC" id="3.2.1.78" evidence="4"/>
<dbReference type="InterPro" id="IPR045053">
    <property type="entry name" value="MAN-like"/>
</dbReference>
<evidence type="ECO:0000313" key="11">
    <source>
        <dbReference type="EMBL" id="KIP04083.1"/>
    </source>
</evidence>
<evidence type="ECO:0000256" key="7">
    <source>
        <dbReference type="ARBA" id="ARBA00022801"/>
    </source>
</evidence>
<comment type="subcellular location">
    <subcellularLocation>
        <location evidence="2">Secreted</location>
    </subcellularLocation>
</comment>
<dbReference type="SUPFAM" id="SSF51445">
    <property type="entry name" value="(Trans)glycosidases"/>
    <property type="match status" value="1"/>
</dbReference>
<dbReference type="InterPro" id="IPR001547">
    <property type="entry name" value="Glyco_hydro_5"/>
</dbReference>
<dbReference type="InterPro" id="IPR017853">
    <property type="entry name" value="GH"/>
</dbReference>
<dbReference type="PANTHER" id="PTHR31451:SF39">
    <property type="entry name" value="MANNAN ENDO-1,4-BETA-MANNOSIDASE 1"/>
    <property type="match status" value="1"/>
</dbReference>
<keyword evidence="8 9" id="KW-0326">Glycosidase</keyword>
<dbReference type="HOGENOM" id="CLU_042568_1_0_1"/>
<organism evidence="11 12">
    <name type="scientific">Phlebiopsis gigantea (strain 11061_1 CR5-6)</name>
    <name type="common">White-rot fungus</name>
    <name type="synonym">Peniophora gigantea</name>
    <dbReference type="NCBI Taxonomy" id="745531"/>
    <lineage>
        <taxon>Eukaryota</taxon>
        <taxon>Fungi</taxon>
        <taxon>Dikarya</taxon>
        <taxon>Basidiomycota</taxon>
        <taxon>Agaricomycotina</taxon>
        <taxon>Agaricomycetes</taxon>
        <taxon>Polyporales</taxon>
        <taxon>Phanerochaetaceae</taxon>
        <taxon>Phlebiopsis</taxon>
    </lineage>
</organism>
<sequence>MATHSFAGSNLYYAAGLYPEDRDTLLSGLQNAGMKVLRVWLDGQSETQKGTNIMPFPSLETTQVCNGVASCYNDTVLARLDDWFIPAHQHGIKLLISMHSYNALPGDIYGTTYGVTGFYEEPDAQAAFDARLKHVMNHVNHVLRKPWKELDQYIFGFEAENEAMIGIDGTGAYIRAHQQWQCDRARTIRSELGADRGILVMTGGESWVDESVQDGWLNCSALDVISLHAYSPGDYNTTFLQTYVQRAHAADKKLVMEEWGACYFDTDQNNCPSGDALPASTRGANLQAWAAEITAAGLPWLYWQVIPNPDPHWGGDYEIAVSTDPSWATLRAAALAALRAPAAFDFAAWVL</sequence>
<dbReference type="GO" id="GO:0016985">
    <property type="term" value="F:mannan endo-1,4-beta-mannosidase activity"/>
    <property type="evidence" value="ECO:0007669"/>
    <property type="project" value="UniProtKB-EC"/>
</dbReference>
<evidence type="ECO:0000256" key="6">
    <source>
        <dbReference type="ARBA" id="ARBA00022729"/>
    </source>
</evidence>
<evidence type="ECO:0000256" key="4">
    <source>
        <dbReference type="ARBA" id="ARBA00012706"/>
    </source>
</evidence>
<accession>A0A0C3PEZ0</accession>
<dbReference type="GO" id="GO:0005576">
    <property type="term" value="C:extracellular region"/>
    <property type="evidence" value="ECO:0007669"/>
    <property type="project" value="UniProtKB-SubCell"/>
</dbReference>
<protein>
    <recommendedName>
        <fullName evidence="4">mannan endo-1,4-beta-mannosidase</fullName>
        <ecNumber evidence="4">3.2.1.78</ecNumber>
    </recommendedName>
</protein>
<comment type="catalytic activity">
    <reaction evidence="1">
        <text>Random hydrolysis of (1-&gt;4)-beta-D-mannosidic linkages in mannans, galactomannans and glucomannans.</text>
        <dbReference type="EC" id="3.2.1.78"/>
    </reaction>
</comment>
<dbReference type="Gene3D" id="3.20.20.80">
    <property type="entry name" value="Glycosidases"/>
    <property type="match status" value="1"/>
</dbReference>
<gene>
    <name evidence="11" type="ORF">PHLGIDRAFT_129742</name>
</gene>
<dbReference type="Proteomes" id="UP000053257">
    <property type="component" value="Unassembled WGS sequence"/>
</dbReference>
<evidence type="ECO:0000313" key="12">
    <source>
        <dbReference type="Proteomes" id="UP000053257"/>
    </source>
</evidence>
<feature type="domain" description="Glycoside hydrolase family 5" evidence="10">
    <location>
        <begin position="21"/>
        <end position="307"/>
    </location>
</feature>
<evidence type="ECO:0000256" key="8">
    <source>
        <dbReference type="ARBA" id="ARBA00023295"/>
    </source>
</evidence>
<keyword evidence="6" id="KW-0732">Signal</keyword>
<evidence type="ECO:0000256" key="5">
    <source>
        <dbReference type="ARBA" id="ARBA00022525"/>
    </source>
</evidence>
<keyword evidence="12" id="KW-1185">Reference proteome</keyword>
<name>A0A0C3PEZ0_PHLG1</name>
<evidence type="ECO:0000256" key="9">
    <source>
        <dbReference type="RuleBase" id="RU361153"/>
    </source>
</evidence>
<dbReference type="STRING" id="745531.A0A0C3PEZ0"/>
<evidence type="ECO:0000256" key="2">
    <source>
        <dbReference type="ARBA" id="ARBA00004613"/>
    </source>
</evidence>
<dbReference type="AlphaFoldDB" id="A0A0C3PEZ0"/>
<keyword evidence="5" id="KW-0964">Secreted</keyword>
<reference evidence="11 12" key="1">
    <citation type="journal article" date="2014" name="PLoS Genet.">
        <title>Analysis of the Phlebiopsis gigantea genome, transcriptome and secretome provides insight into its pioneer colonization strategies of wood.</title>
        <authorList>
            <person name="Hori C."/>
            <person name="Ishida T."/>
            <person name="Igarashi K."/>
            <person name="Samejima M."/>
            <person name="Suzuki H."/>
            <person name="Master E."/>
            <person name="Ferreira P."/>
            <person name="Ruiz-Duenas F.J."/>
            <person name="Held B."/>
            <person name="Canessa P."/>
            <person name="Larrondo L.F."/>
            <person name="Schmoll M."/>
            <person name="Druzhinina I.S."/>
            <person name="Kubicek C.P."/>
            <person name="Gaskell J.A."/>
            <person name="Kersten P."/>
            <person name="St John F."/>
            <person name="Glasner J."/>
            <person name="Sabat G."/>
            <person name="Splinter BonDurant S."/>
            <person name="Syed K."/>
            <person name="Yadav J."/>
            <person name="Mgbeahuruike A.C."/>
            <person name="Kovalchuk A."/>
            <person name="Asiegbu F.O."/>
            <person name="Lackner G."/>
            <person name="Hoffmeister D."/>
            <person name="Rencoret J."/>
            <person name="Gutierrez A."/>
            <person name="Sun H."/>
            <person name="Lindquist E."/>
            <person name="Barry K."/>
            <person name="Riley R."/>
            <person name="Grigoriev I.V."/>
            <person name="Henrissat B."/>
            <person name="Kues U."/>
            <person name="Berka R.M."/>
            <person name="Martinez A.T."/>
            <person name="Covert S.F."/>
            <person name="Blanchette R.A."/>
            <person name="Cullen D."/>
        </authorList>
    </citation>
    <scope>NUCLEOTIDE SEQUENCE [LARGE SCALE GENOMIC DNA]</scope>
    <source>
        <strain evidence="11 12">11061_1 CR5-6</strain>
    </source>
</reference>
<dbReference type="GO" id="GO:0046355">
    <property type="term" value="P:mannan catabolic process"/>
    <property type="evidence" value="ECO:0007669"/>
    <property type="project" value="UniProtKB-ARBA"/>
</dbReference>
<evidence type="ECO:0000259" key="10">
    <source>
        <dbReference type="Pfam" id="PF00150"/>
    </source>
</evidence>
<evidence type="ECO:0000256" key="1">
    <source>
        <dbReference type="ARBA" id="ARBA00001678"/>
    </source>
</evidence>
<dbReference type="Pfam" id="PF00150">
    <property type="entry name" value="Cellulase"/>
    <property type="match status" value="1"/>
</dbReference>
<evidence type="ECO:0000256" key="3">
    <source>
        <dbReference type="ARBA" id="ARBA00005641"/>
    </source>
</evidence>
<comment type="similarity">
    <text evidence="3 9">Belongs to the glycosyl hydrolase 5 (cellulase A) family.</text>
</comment>
<dbReference type="EMBL" id="KN840587">
    <property type="protein sequence ID" value="KIP04083.1"/>
    <property type="molecule type" value="Genomic_DNA"/>
</dbReference>
<proteinExistence type="inferred from homology"/>